<dbReference type="AlphaFoldDB" id="A0A6S7H5N3"/>
<comment type="caution">
    <text evidence="1">The sequence shown here is derived from an EMBL/GenBank/DDBJ whole genome shotgun (WGS) entry which is preliminary data.</text>
</comment>
<sequence length="146" mass="16897">MPMACTDTLERGQYKLSRTYWVHSSNSDFKRRLTELEDHLATNLPSLYYSINFLEIPQILQWNRTRTLRKYRRQETRQASKQHSKNELAELIEKCKQSQGSFVHSLQVGPDIRVVLATKSQLEACLPTKDQALTNVHEGLCCWGSG</sequence>
<proteinExistence type="predicted"/>
<protein>
    <submittedName>
        <fullName evidence="1">Uncharacterized protein</fullName>
    </submittedName>
</protein>
<dbReference type="EMBL" id="CACRXK020001863">
    <property type="protein sequence ID" value="CAB3991511.1"/>
    <property type="molecule type" value="Genomic_DNA"/>
</dbReference>
<dbReference type="Proteomes" id="UP001152795">
    <property type="component" value="Unassembled WGS sequence"/>
</dbReference>
<reference evidence="1" key="1">
    <citation type="submission" date="2020-04" db="EMBL/GenBank/DDBJ databases">
        <authorList>
            <person name="Alioto T."/>
            <person name="Alioto T."/>
            <person name="Gomez Garrido J."/>
        </authorList>
    </citation>
    <scope>NUCLEOTIDE SEQUENCE</scope>
    <source>
        <strain evidence="1">A484AB</strain>
    </source>
</reference>
<keyword evidence="2" id="KW-1185">Reference proteome</keyword>
<gene>
    <name evidence="1" type="ORF">PACLA_8A007326</name>
</gene>
<evidence type="ECO:0000313" key="2">
    <source>
        <dbReference type="Proteomes" id="UP001152795"/>
    </source>
</evidence>
<accession>A0A6S7H5N3</accession>
<name>A0A6S7H5N3_PARCT</name>
<evidence type="ECO:0000313" key="1">
    <source>
        <dbReference type="EMBL" id="CAB3991511.1"/>
    </source>
</evidence>
<organism evidence="1 2">
    <name type="scientific">Paramuricea clavata</name>
    <name type="common">Red gorgonian</name>
    <name type="synonym">Violescent sea-whip</name>
    <dbReference type="NCBI Taxonomy" id="317549"/>
    <lineage>
        <taxon>Eukaryota</taxon>
        <taxon>Metazoa</taxon>
        <taxon>Cnidaria</taxon>
        <taxon>Anthozoa</taxon>
        <taxon>Octocorallia</taxon>
        <taxon>Malacalcyonacea</taxon>
        <taxon>Plexauridae</taxon>
        <taxon>Paramuricea</taxon>
    </lineage>
</organism>